<dbReference type="GO" id="GO:0005737">
    <property type="term" value="C:cytoplasm"/>
    <property type="evidence" value="ECO:0007669"/>
    <property type="project" value="UniProtKB-SubCell"/>
</dbReference>
<comment type="catalytic activity">
    <reaction evidence="2">
        <text>glycyl-tRNA(Ala) + H2O = tRNA(Ala) + glycine + H(+)</text>
        <dbReference type="Rhea" id="RHEA:53744"/>
        <dbReference type="Rhea" id="RHEA-COMP:9657"/>
        <dbReference type="Rhea" id="RHEA-COMP:13640"/>
        <dbReference type="ChEBI" id="CHEBI:15377"/>
        <dbReference type="ChEBI" id="CHEBI:15378"/>
        <dbReference type="ChEBI" id="CHEBI:57305"/>
        <dbReference type="ChEBI" id="CHEBI:78442"/>
        <dbReference type="ChEBI" id="CHEBI:78522"/>
    </reaction>
</comment>
<feature type="short sequence motif" description="Gly-cisPro motif, important for rejection of L-amino acids" evidence="2">
    <location>
        <begin position="136"/>
        <end position="137"/>
    </location>
</feature>
<dbReference type="HAMAP" id="MF_00518">
    <property type="entry name" value="Deacylase_Dtd"/>
    <property type="match status" value="1"/>
</dbReference>
<organism evidence="3 4">
    <name type="scientific">candidate division WOR-3 bacterium 4484_18</name>
    <dbReference type="NCBI Taxonomy" id="2020626"/>
    <lineage>
        <taxon>Bacteria</taxon>
        <taxon>Bacteria division WOR-3</taxon>
    </lineage>
</organism>
<dbReference type="CDD" id="cd00563">
    <property type="entry name" value="Dtyr_deacylase"/>
    <property type="match status" value="1"/>
</dbReference>
<keyword evidence="2" id="KW-0694">RNA-binding</keyword>
<keyword evidence="2" id="KW-0378">Hydrolase</keyword>
<evidence type="ECO:0000313" key="4">
    <source>
        <dbReference type="Proteomes" id="UP000216312"/>
    </source>
</evidence>
<comment type="catalytic activity">
    <reaction evidence="2">
        <text>a D-aminoacyl-tRNA + H2O = a tRNA + a D-alpha-amino acid + H(+)</text>
        <dbReference type="Rhea" id="RHEA:13953"/>
        <dbReference type="Rhea" id="RHEA-COMP:10123"/>
        <dbReference type="Rhea" id="RHEA-COMP:10124"/>
        <dbReference type="ChEBI" id="CHEBI:15377"/>
        <dbReference type="ChEBI" id="CHEBI:15378"/>
        <dbReference type="ChEBI" id="CHEBI:59871"/>
        <dbReference type="ChEBI" id="CHEBI:78442"/>
        <dbReference type="ChEBI" id="CHEBI:79333"/>
        <dbReference type="EC" id="3.1.1.96"/>
    </reaction>
</comment>
<gene>
    <name evidence="2" type="primary">dtd</name>
    <name evidence="3" type="ORF">CGW93_02990</name>
</gene>
<dbReference type="InterPro" id="IPR023509">
    <property type="entry name" value="DTD-like_sf"/>
</dbReference>
<dbReference type="EMBL" id="NMUJ01000030">
    <property type="protein sequence ID" value="OYV02986.1"/>
    <property type="molecule type" value="Genomic_DNA"/>
</dbReference>
<dbReference type="SUPFAM" id="SSF69500">
    <property type="entry name" value="DTD-like"/>
    <property type="match status" value="1"/>
</dbReference>
<dbReference type="NCBIfam" id="TIGR00256">
    <property type="entry name" value="D-aminoacyl-tRNA deacylase"/>
    <property type="match status" value="1"/>
</dbReference>
<protein>
    <recommendedName>
        <fullName evidence="2">D-aminoacyl-tRNA deacylase</fullName>
        <shortName evidence="2">DTD</shortName>
        <ecNumber evidence="2">3.1.1.96</ecNumber>
    </recommendedName>
    <alternativeName>
        <fullName evidence="2">Gly-tRNA(Ala) deacylase</fullName>
        <ecNumber evidence="2">3.1.1.-</ecNumber>
    </alternativeName>
</protein>
<comment type="subcellular location">
    <subcellularLocation>
        <location evidence="2">Cytoplasm</location>
    </subcellularLocation>
</comment>
<comment type="function">
    <text evidence="2">An aminoacyl-tRNA editing enzyme that deacylates mischarged D-aminoacyl-tRNAs. Also deacylates mischarged glycyl-tRNA(Ala), protecting cells against glycine mischarging by AlaRS. Acts via tRNA-based rather than protein-based catalysis; rejects L-amino acids rather than detecting D-amino acids in the active site. By recycling D-aminoacyl-tRNA to D-amino acids and free tRNA molecules, this enzyme counteracts the toxicity associated with the formation of D-aminoacyl-tRNA entities in vivo and helps enforce protein L-homochirality.</text>
</comment>
<evidence type="ECO:0000256" key="2">
    <source>
        <dbReference type="HAMAP-Rule" id="MF_00518"/>
    </source>
</evidence>
<dbReference type="GO" id="GO:0106026">
    <property type="term" value="F:Gly-tRNA(Ala) deacylase activity"/>
    <property type="evidence" value="ECO:0007669"/>
    <property type="project" value="UniProtKB-UniRule"/>
</dbReference>
<dbReference type="EC" id="3.1.1.96" evidence="2"/>
<proteinExistence type="inferred from homology"/>
<dbReference type="FunFam" id="3.50.80.10:FF:000001">
    <property type="entry name" value="D-aminoacyl-tRNA deacylase"/>
    <property type="match status" value="1"/>
</dbReference>
<dbReference type="PANTHER" id="PTHR10472:SF5">
    <property type="entry name" value="D-AMINOACYL-TRNA DEACYLASE 1"/>
    <property type="match status" value="1"/>
</dbReference>
<accession>A0A257LVL0</accession>
<dbReference type="Proteomes" id="UP000216312">
    <property type="component" value="Unassembled WGS sequence"/>
</dbReference>
<sequence length="144" mass="15955">MRVVLQRVSRAACWVGDEKVAEIGRGILLLVGIEKGDTMEAIEYIANKCANLRIFEDSAGKMNLNVTDIGGEALAISQFTLAADIRKGRRPSFDNAMPHDQAIQLYERFVDILNQYVPTKRGVFGAKMAIELVNDGPVTFVLER</sequence>
<comment type="similarity">
    <text evidence="1 2">Belongs to the DTD family.</text>
</comment>
<dbReference type="AlphaFoldDB" id="A0A257LVL0"/>
<dbReference type="Gene3D" id="3.50.80.10">
    <property type="entry name" value="D-tyrosyl-tRNA(Tyr) deacylase"/>
    <property type="match status" value="1"/>
</dbReference>
<dbReference type="Pfam" id="PF02580">
    <property type="entry name" value="Tyr_Deacylase"/>
    <property type="match status" value="1"/>
</dbReference>
<dbReference type="GO" id="GO:0019478">
    <property type="term" value="P:D-amino acid catabolic process"/>
    <property type="evidence" value="ECO:0007669"/>
    <property type="project" value="UniProtKB-UniRule"/>
</dbReference>
<comment type="subunit">
    <text evidence="2">Homodimer.</text>
</comment>
<dbReference type="PANTHER" id="PTHR10472">
    <property type="entry name" value="D-TYROSYL-TRNA TYR DEACYLASE"/>
    <property type="match status" value="1"/>
</dbReference>
<reference evidence="4" key="1">
    <citation type="submission" date="2017-07" db="EMBL/GenBank/DDBJ databases">
        <title>Novel pathways for hydrocarbon cycling and metabolic interdependencies in hydrothermal sediment communities.</title>
        <authorList>
            <person name="Dombrowski N."/>
            <person name="Seitz K."/>
            <person name="Teske A."/>
            <person name="Baker B."/>
        </authorList>
    </citation>
    <scope>NUCLEOTIDE SEQUENCE [LARGE SCALE GENOMIC DNA]</scope>
</reference>
<keyword evidence="2" id="KW-0963">Cytoplasm</keyword>
<dbReference type="GO" id="GO:0000049">
    <property type="term" value="F:tRNA binding"/>
    <property type="evidence" value="ECO:0007669"/>
    <property type="project" value="UniProtKB-UniRule"/>
</dbReference>
<evidence type="ECO:0000313" key="3">
    <source>
        <dbReference type="EMBL" id="OYV02986.1"/>
    </source>
</evidence>
<dbReference type="EC" id="3.1.1.-" evidence="2"/>
<comment type="domain">
    <text evidence="2">A Gly-cisPro motif from one monomer fits into the active site of the other monomer to allow specific chiral rejection of L-amino acids.</text>
</comment>
<evidence type="ECO:0000256" key="1">
    <source>
        <dbReference type="ARBA" id="ARBA00009673"/>
    </source>
</evidence>
<dbReference type="InterPro" id="IPR003732">
    <property type="entry name" value="Daa-tRNA_deacyls_DTD"/>
</dbReference>
<dbReference type="GO" id="GO:0051500">
    <property type="term" value="F:D-tyrosyl-tRNA(Tyr) deacylase activity"/>
    <property type="evidence" value="ECO:0007669"/>
    <property type="project" value="TreeGrafter"/>
</dbReference>
<comment type="caution">
    <text evidence="3">The sequence shown here is derived from an EMBL/GenBank/DDBJ whole genome shotgun (WGS) entry which is preliminary data.</text>
</comment>
<dbReference type="GO" id="GO:0043908">
    <property type="term" value="F:Ser(Gly)-tRNA(Ala) hydrolase activity"/>
    <property type="evidence" value="ECO:0007669"/>
    <property type="project" value="UniProtKB-UniRule"/>
</dbReference>
<keyword evidence="2" id="KW-0820">tRNA-binding</keyword>
<name>A0A257LVL0_UNCW3</name>